<accession>A0A6J4H3R0</accession>
<protein>
    <recommendedName>
        <fullName evidence="1">AB hydrolase-1 domain-containing protein</fullName>
    </recommendedName>
</protein>
<dbReference type="InterPro" id="IPR000073">
    <property type="entry name" value="AB_hydrolase_1"/>
</dbReference>
<dbReference type="InterPro" id="IPR029058">
    <property type="entry name" value="AB_hydrolase_fold"/>
</dbReference>
<evidence type="ECO:0000313" key="2">
    <source>
        <dbReference type="EMBL" id="CAA9214114.1"/>
    </source>
</evidence>
<dbReference type="EMBL" id="CADCTO010000017">
    <property type="protein sequence ID" value="CAA9214114.1"/>
    <property type="molecule type" value="Genomic_DNA"/>
</dbReference>
<organism evidence="2">
    <name type="scientific">uncultured Armatimonadetes bacterium</name>
    <dbReference type="NCBI Taxonomy" id="157466"/>
    <lineage>
        <taxon>Bacteria</taxon>
        <taxon>Bacillati</taxon>
        <taxon>Armatimonadota</taxon>
        <taxon>environmental samples</taxon>
    </lineage>
</organism>
<feature type="domain" description="AB hydrolase-1" evidence="1">
    <location>
        <begin position="77"/>
        <end position="196"/>
    </location>
</feature>
<dbReference type="PANTHER" id="PTHR43358">
    <property type="entry name" value="ALPHA/BETA-HYDROLASE"/>
    <property type="match status" value="1"/>
</dbReference>
<dbReference type="InterPro" id="IPR052920">
    <property type="entry name" value="DNA-binding_regulatory"/>
</dbReference>
<dbReference type="AlphaFoldDB" id="A0A6J4H3R0"/>
<evidence type="ECO:0000259" key="1">
    <source>
        <dbReference type="Pfam" id="PF00561"/>
    </source>
</evidence>
<gene>
    <name evidence="2" type="ORF">AVDCRST_MAG63-111</name>
</gene>
<dbReference type="SUPFAM" id="SSF53474">
    <property type="entry name" value="alpha/beta-Hydrolases"/>
    <property type="match status" value="1"/>
</dbReference>
<dbReference type="Gene3D" id="3.40.50.1820">
    <property type="entry name" value="alpha/beta hydrolase"/>
    <property type="match status" value="1"/>
</dbReference>
<dbReference type="PANTHER" id="PTHR43358:SF4">
    <property type="entry name" value="ALPHA_BETA HYDROLASE FOLD-1 DOMAIN-CONTAINING PROTEIN"/>
    <property type="match status" value="1"/>
</dbReference>
<name>A0A6J4H3R0_9BACT</name>
<reference evidence="2" key="1">
    <citation type="submission" date="2020-02" db="EMBL/GenBank/DDBJ databases">
        <authorList>
            <person name="Meier V. D."/>
        </authorList>
    </citation>
    <scope>NUCLEOTIDE SEQUENCE</scope>
    <source>
        <strain evidence="2">AVDCRST_MAG63</strain>
    </source>
</reference>
<proteinExistence type="predicted"/>
<dbReference type="Pfam" id="PF00561">
    <property type="entry name" value="Abhydrolase_1"/>
    <property type="match status" value="1"/>
</dbReference>
<sequence length="297" mass="32162">MGWLVGAAAVGLGASLPTGLAWVFTHPPRRLHKANPSRFGIPFQRVRLRTADDLTLSAWFVPAPGDAEGSGARPRAVLVMCHGYYGNRACLLPHLRFLHRAGYAALLFDFRAHGWSGGRLATFGCKETLDLAAALDWVVERPELRDLPLAVVGESMGASVALMTAAEDERVRAVVADSAFARFDSAVQGRLRLAFGRLGDVMRGPTQRVGERILGVRCEEIAPVDAIGRIAPRPVLLIHGTHDYLIPSENAHRLRDAAPGNAALWEVPGAYHTGAIVVAPDEYERRVLDFLETALAV</sequence>